<accession>A0A5C6W7P9</accession>
<evidence type="ECO:0000313" key="4">
    <source>
        <dbReference type="Proteomes" id="UP000321363"/>
    </source>
</evidence>
<evidence type="ECO:0000259" key="2">
    <source>
        <dbReference type="Pfam" id="PF13472"/>
    </source>
</evidence>
<dbReference type="PANTHER" id="PTHR30383:SF27">
    <property type="entry name" value="SPORE GERMINATION LIPASE LIPC"/>
    <property type="match status" value="1"/>
</dbReference>
<gene>
    <name evidence="3" type="ORF">FS935_00870</name>
</gene>
<reference evidence="3 4" key="1">
    <citation type="journal article" date="2005" name="Int. J. Syst. Evol. Microbiol.">
        <title>Bacillus litoralis sp. nov., isolated from a tidal flat of the Yellow Sea in Korea.</title>
        <authorList>
            <person name="Yoon J.H."/>
            <person name="Oh T.K."/>
        </authorList>
    </citation>
    <scope>NUCLEOTIDE SEQUENCE [LARGE SCALE GENOMIC DNA]</scope>
    <source>
        <strain evidence="3 4">SW-211</strain>
    </source>
</reference>
<dbReference type="Proteomes" id="UP000321363">
    <property type="component" value="Unassembled WGS sequence"/>
</dbReference>
<evidence type="ECO:0000313" key="3">
    <source>
        <dbReference type="EMBL" id="TXC93444.1"/>
    </source>
</evidence>
<feature type="compositionally biased region" description="Basic and acidic residues" evidence="1">
    <location>
        <begin position="42"/>
        <end position="52"/>
    </location>
</feature>
<dbReference type="InterPro" id="IPR013830">
    <property type="entry name" value="SGNH_hydro"/>
</dbReference>
<organism evidence="3 4">
    <name type="scientific">Metabacillus litoralis</name>
    <dbReference type="NCBI Taxonomy" id="152268"/>
    <lineage>
        <taxon>Bacteria</taxon>
        <taxon>Bacillati</taxon>
        <taxon>Bacillota</taxon>
        <taxon>Bacilli</taxon>
        <taxon>Bacillales</taxon>
        <taxon>Bacillaceae</taxon>
        <taxon>Metabacillus</taxon>
    </lineage>
</organism>
<dbReference type="InterPro" id="IPR036514">
    <property type="entry name" value="SGNH_hydro_sf"/>
</dbReference>
<feature type="region of interest" description="Disordered" evidence="1">
    <location>
        <begin position="1"/>
        <end position="52"/>
    </location>
</feature>
<evidence type="ECO:0000256" key="1">
    <source>
        <dbReference type="SAM" id="MobiDB-lite"/>
    </source>
</evidence>
<dbReference type="GO" id="GO:0004622">
    <property type="term" value="F:phosphatidylcholine lysophospholipase activity"/>
    <property type="evidence" value="ECO:0007669"/>
    <property type="project" value="TreeGrafter"/>
</dbReference>
<dbReference type="SUPFAM" id="SSF52266">
    <property type="entry name" value="SGNH hydrolase"/>
    <property type="match status" value="1"/>
</dbReference>
<keyword evidence="4" id="KW-1185">Reference proteome</keyword>
<dbReference type="CDD" id="cd04506">
    <property type="entry name" value="SGNH_hydrolase_YpmR_like"/>
    <property type="match status" value="1"/>
</dbReference>
<dbReference type="InterPro" id="IPR051532">
    <property type="entry name" value="Ester_Hydrolysis_Enzymes"/>
</dbReference>
<sequence>MINIETSIKNEAISSSDTVDKSLTEKKDISKEKTNDTISEEENSKDSELKSKEQVEVVSGNLVAEEGKEVVEVETEKINKVSEEIKEKVRGVVEGVFKLFEKDLHVVAIGDSLTQGVGDETKNDGYVGILTNTFEDNNIKVAIENYGKRGNRTDQLVKRLDKKKIKASVEEADIVLVTIGANDIMKIVKSNIMNLQMKPFNDAKIDYLERLDVIFTKIHSLNPNAKIYLIGFYNPFDRYFGDIEEMQMIIDDWNSSGQILTQQYDYVNYIPIADLFKDSDIELLSEDHFHPNSSGYSLMAKRILENIEEISVEREEITEDIE</sequence>
<comment type="caution">
    <text evidence="3">The sequence shown here is derived from an EMBL/GenBank/DDBJ whole genome shotgun (WGS) entry which is preliminary data.</text>
</comment>
<dbReference type="Gene3D" id="3.40.50.1110">
    <property type="entry name" value="SGNH hydrolase"/>
    <property type="match status" value="1"/>
</dbReference>
<protein>
    <submittedName>
        <fullName evidence="3">SGNH/GDSL hydrolase family protein</fullName>
    </submittedName>
</protein>
<dbReference type="AlphaFoldDB" id="A0A5C6W7P9"/>
<feature type="compositionally biased region" description="Polar residues" evidence="1">
    <location>
        <begin position="1"/>
        <end position="17"/>
    </location>
</feature>
<dbReference type="PANTHER" id="PTHR30383">
    <property type="entry name" value="THIOESTERASE 1/PROTEASE 1/LYSOPHOSPHOLIPASE L1"/>
    <property type="match status" value="1"/>
</dbReference>
<feature type="compositionally biased region" description="Basic and acidic residues" evidence="1">
    <location>
        <begin position="18"/>
        <end position="35"/>
    </location>
</feature>
<dbReference type="Pfam" id="PF13472">
    <property type="entry name" value="Lipase_GDSL_2"/>
    <property type="match status" value="1"/>
</dbReference>
<feature type="domain" description="SGNH hydrolase-type esterase" evidence="2">
    <location>
        <begin position="108"/>
        <end position="297"/>
    </location>
</feature>
<proteinExistence type="predicted"/>
<keyword evidence="3" id="KW-0378">Hydrolase</keyword>
<name>A0A5C6W7P9_9BACI</name>
<dbReference type="OrthoDB" id="252349at2"/>
<dbReference type="EMBL" id="VOQF01000001">
    <property type="protein sequence ID" value="TXC93444.1"/>
    <property type="molecule type" value="Genomic_DNA"/>
</dbReference>